<evidence type="ECO:0000256" key="1">
    <source>
        <dbReference type="PROSITE-ProRule" id="PRU00339"/>
    </source>
</evidence>
<evidence type="ECO:0000256" key="2">
    <source>
        <dbReference type="SAM" id="Coils"/>
    </source>
</evidence>
<comment type="caution">
    <text evidence="5">The sequence shown here is derived from an EMBL/GenBank/DDBJ whole genome shotgun (WGS) entry which is preliminary data.</text>
</comment>
<dbReference type="EMBL" id="JAQNDM010000002">
    <property type="protein sequence ID" value="MDC0709964.1"/>
    <property type="molecule type" value="Genomic_DNA"/>
</dbReference>
<dbReference type="Gene3D" id="1.25.40.10">
    <property type="entry name" value="Tetratricopeptide repeat domain"/>
    <property type="match status" value="1"/>
</dbReference>
<evidence type="ECO:0008006" key="7">
    <source>
        <dbReference type="Google" id="ProtNLM"/>
    </source>
</evidence>
<dbReference type="InterPro" id="IPR011990">
    <property type="entry name" value="TPR-like_helical_dom_sf"/>
</dbReference>
<organism evidence="5 6">
    <name type="scientific">Stigmatella ashevillensis</name>
    <dbReference type="NCBI Taxonomy" id="2995309"/>
    <lineage>
        <taxon>Bacteria</taxon>
        <taxon>Pseudomonadati</taxon>
        <taxon>Myxococcota</taxon>
        <taxon>Myxococcia</taxon>
        <taxon>Myxococcales</taxon>
        <taxon>Cystobacterineae</taxon>
        <taxon>Archangiaceae</taxon>
        <taxon>Stigmatella</taxon>
    </lineage>
</organism>
<keyword evidence="3" id="KW-0812">Transmembrane</keyword>
<feature type="transmembrane region" description="Helical" evidence="3">
    <location>
        <begin position="141"/>
        <end position="162"/>
    </location>
</feature>
<evidence type="ECO:0000313" key="5">
    <source>
        <dbReference type="EMBL" id="MDC0709964.1"/>
    </source>
</evidence>
<proteinExistence type="predicted"/>
<keyword evidence="4" id="KW-0732">Signal</keyword>
<keyword evidence="3" id="KW-0472">Membrane</keyword>
<accession>A0ABT5D8H4</accession>
<feature type="signal peptide" evidence="4">
    <location>
        <begin position="1"/>
        <end position="21"/>
    </location>
</feature>
<keyword evidence="2" id="KW-0175">Coiled coil</keyword>
<sequence>MKQGNILALGVMLLLAPMARAQEEAGDPAPSEAASAQALAVYEQGKRLYDAKDYLGALERFDQAAALEPDKARWQYNRGLTLRKLNRFEEARTALLHSRALDPAYKQAEIDDKLQEMGFSDTPAPEIKRVASPTPTGFQGLGSLLCGVGPFVGALAILYWMFRRSASRRQREHGGPLPSSAQLPAVPVSQREEFAPQDPRLDPVSNSLAQVEHALRLDEDADLRALLNQATMAEQRAREALERARKKQLPQKAAEEQLRAAQESTEAAVKRARSLFGERAFQPEGERVGCYFCARPLANPAFRAQVPLKRGEDITKVLSCPPCANMASAGQPPPVKVHQMRNGQTEHWSELDGYDPYTHRHKPYPHMNLVPAWQYTPERSLGEVAALAAGGALATGLAAYGVSKLLDLDTASEAAAAQAATQASAVQAGQRREERDWRDHS</sequence>
<protein>
    <recommendedName>
        <fullName evidence="7">Tetratricopeptide repeat protein</fullName>
    </recommendedName>
</protein>
<name>A0ABT5D8H4_9BACT</name>
<gene>
    <name evidence="5" type="ORF">POL68_15930</name>
</gene>
<keyword evidence="3" id="KW-1133">Transmembrane helix</keyword>
<evidence type="ECO:0000313" key="6">
    <source>
        <dbReference type="Proteomes" id="UP001221838"/>
    </source>
</evidence>
<evidence type="ECO:0000256" key="4">
    <source>
        <dbReference type="SAM" id="SignalP"/>
    </source>
</evidence>
<dbReference type="InterPro" id="IPR019734">
    <property type="entry name" value="TPR_rpt"/>
</dbReference>
<feature type="chain" id="PRO_5045368379" description="Tetratricopeptide repeat protein" evidence="4">
    <location>
        <begin position="22"/>
        <end position="441"/>
    </location>
</feature>
<dbReference type="RefSeq" id="WP_272138976.1">
    <property type="nucleotide sequence ID" value="NZ_JAQNDM010000002.1"/>
</dbReference>
<dbReference type="SMART" id="SM00028">
    <property type="entry name" value="TPR"/>
    <property type="match status" value="2"/>
</dbReference>
<dbReference type="SUPFAM" id="SSF48452">
    <property type="entry name" value="TPR-like"/>
    <property type="match status" value="1"/>
</dbReference>
<dbReference type="Proteomes" id="UP001221838">
    <property type="component" value="Unassembled WGS sequence"/>
</dbReference>
<keyword evidence="1" id="KW-0802">TPR repeat</keyword>
<keyword evidence="6" id="KW-1185">Reference proteome</keyword>
<feature type="repeat" description="TPR" evidence="1">
    <location>
        <begin position="38"/>
        <end position="71"/>
    </location>
</feature>
<evidence type="ECO:0000256" key="3">
    <source>
        <dbReference type="SAM" id="Phobius"/>
    </source>
</evidence>
<reference evidence="5 6" key="1">
    <citation type="submission" date="2022-11" db="EMBL/GenBank/DDBJ databases">
        <title>Minimal conservation of predation-associated metabolite biosynthetic gene clusters underscores biosynthetic potential of Myxococcota including descriptions for ten novel species: Archangium lansinium sp. nov., Myxococcus landrumus sp. nov., Nannocystis bai.</title>
        <authorList>
            <person name="Ahearne A."/>
            <person name="Stevens C."/>
            <person name="Dowd S."/>
        </authorList>
    </citation>
    <scope>NUCLEOTIDE SEQUENCE [LARGE SCALE GENOMIC DNA]</scope>
    <source>
        <strain evidence="5 6">NCWAL01</strain>
    </source>
</reference>
<feature type="coiled-coil region" evidence="2">
    <location>
        <begin position="223"/>
        <end position="271"/>
    </location>
</feature>
<dbReference type="PROSITE" id="PS50005">
    <property type="entry name" value="TPR"/>
    <property type="match status" value="1"/>
</dbReference>